<organism evidence="2 3">
    <name type="scientific">Arcobacter defluvii</name>
    <dbReference type="NCBI Taxonomy" id="873191"/>
    <lineage>
        <taxon>Bacteria</taxon>
        <taxon>Pseudomonadati</taxon>
        <taxon>Campylobacterota</taxon>
        <taxon>Epsilonproteobacteria</taxon>
        <taxon>Campylobacterales</taxon>
        <taxon>Arcobacteraceae</taxon>
        <taxon>Arcobacter</taxon>
    </lineage>
</organism>
<evidence type="ECO:0000313" key="3">
    <source>
        <dbReference type="Proteomes" id="UP000503313"/>
    </source>
</evidence>
<protein>
    <submittedName>
        <fullName evidence="2">DUF3465 domain-containing protein</fullName>
    </submittedName>
</protein>
<name>A0AAE7BEE5_9BACT</name>
<dbReference type="Pfam" id="PF11948">
    <property type="entry name" value="DUF3465"/>
    <property type="match status" value="1"/>
</dbReference>
<proteinExistence type="predicted"/>
<gene>
    <name evidence="2" type="ORF">ADFLV_1923</name>
</gene>
<keyword evidence="3" id="KW-1185">Reference proteome</keyword>
<dbReference type="AlphaFoldDB" id="A0AAE7BEE5"/>
<sequence>MKKFLLALFTAFCLSTSLVFANPIIDKAYHNKQSDIQVQGSGKVIKILKDDTKGSKHQRFILKLPTKLSILVAHNIDLAKRIDDLQVGDTVEFYGEYEWNNKGGVIHWTHHDPRKKHKDGWLKHKGTIYQ</sequence>
<dbReference type="KEGG" id="adz:ADFLV_1923"/>
<keyword evidence="1" id="KW-0732">Signal</keyword>
<feature type="chain" id="PRO_5041944374" evidence="1">
    <location>
        <begin position="22"/>
        <end position="130"/>
    </location>
</feature>
<evidence type="ECO:0000313" key="2">
    <source>
        <dbReference type="EMBL" id="QKF77940.1"/>
    </source>
</evidence>
<evidence type="ECO:0000256" key="1">
    <source>
        <dbReference type="SAM" id="SignalP"/>
    </source>
</evidence>
<feature type="signal peptide" evidence="1">
    <location>
        <begin position="1"/>
        <end position="21"/>
    </location>
</feature>
<dbReference type="InterPro" id="IPR021856">
    <property type="entry name" value="DUF3465"/>
</dbReference>
<accession>A0AAE7BEE5</accession>
<reference evidence="2 3" key="1">
    <citation type="submission" date="2020-05" db="EMBL/GenBank/DDBJ databases">
        <title>Complete genome sequencing of Campylobacter and Arcobacter type strains.</title>
        <authorList>
            <person name="Miller W.G."/>
            <person name="Yee E."/>
        </authorList>
    </citation>
    <scope>NUCLEOTIDE SEQUENCE [LARGE SCALE GENOMIC DNA]</scope>
    <source>
        <strain evidence="2 3">LMG 25694</strain>
    </source>
</reference>
<dbReference type="RefSeq" id="WP_129011332.1">
    <property type="nucleotide sequence ID" value="NZ_CP053835.1"/>
</dbReference>
<dbReference type="Proteomes" id="UP000503313">
    <property type="component" value="Chromosome"/>
</dbReference>
<dbReference type="EMBL" id="CP053835">
    <property type="protein sequence ID" value="QKF77940.1"/>
    <property type="molecule type" value="Genomic_DNA"/>
</dbReference>